<proteinExistence type="predicted"/>
<name>A0A2A4HUU9_9SPHN</name>
<reference evidence="3 4" key="1">
    <citation type="submission" date="2017-09" db="EMBL/GenBank/DDBJ databases">
        <title>Sphingomonas ginsenosidimutans KACC 14949, whole genome shotgun sequence.</title>
        <authorList>
            <person name="Feng G."/>
            <person name="Zhu H."/>
        </authorList>
    </citation>
    <scope>NUCLEOTIDE SEQUENCE [LARGE SCALE GENOMIC DNA]</scope>
    <source>
        <strain evidence="3 4">KACC 14949</strain>
    </source>
</reference>
<evidence type="ECO:0000259" key="2">
    <source>
        <dbReference type="PROSITE" id="PS51819"/>
    </source>
</evidence>
<dbReference type="GO" id="GO:0046872">
    <property type="term" value="F:metal ion binding"/>
    <property type="evidence" value="ECO:0007669"/>
    <property type="project" value="UniProtKB-KW"/>
</dbReference>
<evidence type="ECO:0000313" key="3">
    <source>
        <dbReference type="EMBL" id="PCG07448.1"/>
    </source>
</evidence>
<dbReference type="GO" id="GO:0004462">
    <property type="term" value="F:lactoylglutathione lyase activity"/>
    <property type="evidence" value="ECO:0007669"/>
    <property type="project" value="InterPro"/>
</dbReference>
<dbReference type="SUPFAM" id="SSF54593">
    <property type="entry name" value="Glyoxalase/Bleomycin resistance protein/Dihydroxybiphenyl dioxygenase"/>
    <property type="match status" value="1"/>
</dbReference>
<dbReference type="AlphaFoldDB" id="A0A2A4HUU9"/>
<dbReference type="PROSITE" id="PS51819">
    <property type="entry name" value="VOC"/>
    <property type="match status" value="1"/>
</dbReference>
<evidence type="ECO:0000313" key="4">
    <source>
        <dbReference type="Proteomes" id="UP000218784"/>
    </source>
</evidence>
<keyword evidence="4" id="KW-1185">Reference proteome</keyword>
<protein>
    <submittedName>
        <fullName evidence="3">VOC family protein</fullName>
    </submittedName>
</protein>
<comment type="caution">
    <text evidence="3">The sequence shown here is derived from an EMBL/GenBank/DDBJ whole genome shotgun (WGS) entry which is preliminary data.</text>
</comment>
<dbReference type="PROSITE" id="PS00934">
    <property type="entry name" value="GLYOXALASE_I_1"/>
    <property type="match status" value="1"/>
</dbReference>
<dbReference type="InterPro" id="IPR018146">
    <property type="entry name" value="Glyoxalase_1_CS"/>
</dbReference>
<dbReference type="RefSeq" id="WP_084276683.1">
    <property type="nucleotide sequence ID" value="NZ_NWVD01000028.1"/>
</dbReference>
<feature type="domain" description="VOC" evidence="2">
    <location>
        <begin position="31"/>
        <end position="146"/>
    </location>
</feature>
<dbReference type="InterPro" id="IPR029068">
    <property type="entry name" value="Glyas_Bleomycin-R_OHBP_Dase"/>
</dbReference>
<dbReference type="Proteomes" id="UP000218784">
    <property type="component" value="Unassembled WGS sequence"/>
</dbReference>
<organism evidence="3 4">
    <name type="scientific">Sphingomonas ginsenosidimutans</name>
    <dbReference type="NCBI Taxonomy" id="862134"/>
    <lineage>
        <taxon>Bacteria</taxon>
        <taxon>Pseudomonadati</taxon>
        <taxon>Pseudomonadota</taxon>
        <taxon>Alphaproteobacteria</taxon>
        <taxon>Sphingomonadales</taxon>
        <taxon>Sphingomonadaceae</taxon>
        <taxon>Sphingomonas</taxon>
    </lineage>
</organism>
<keyword evidence="1" id="KW-0479">Metal-binding</keyword>
<dbReference type="Pfam" id="PF00903">
    <property type="entry name" value="Glyoxalase"/>
    <property type="match status" value="1"/>
</dbReference>
<accession>A0A2A4HUU9</accession>
<dbReference type="Gene3D" id="3.10.180.10">
    <property type="entry name" value="2,3-Dihydroxybiphenyl 1,2-Dioxygenase, domain 1"/>
    <property type="match status" value="1"/>
</dbReference>
<dbReference type="InterPro" id="IPR004360">
    <property type="entry name" value="Glyas_Fos-R_dOase_dom"/>
</dbReference>
<dbReference type="InterPro" id="IPR037523">
    <property type="entry name" value="VOC_core"/>
</dbReference>
<dbReference type="EMBL" id="NWVD01000028">
    <property type="protein sequence ID" value="PCG07448.1"/>
    <property type="molecule type" value="Genomic_DNA"/>
</dbReference>
<gene>
    <name evidence="3" type="ORF">COA17_18280</name>
</gene>
<sequence length="149" mass="16277">MMKWILTLALAATPVTVCAEVGRAPVLARAQFEQVALTVTDLGRARAFYRDCLGLILLFEAGDMLFFDVAGTRLMLAHDGARKQPERPAGILYFHVDDFTAARARLETSDAALVGDVETVQSNPAGFLRLQQFTDPDGNMLAIMGHVPR</sequence>
<evidence type="ECO:0000256" key="1">
    <source>
        <dbReference type="ARBA" id="ARBA00022723"/>
    </source>
</evidence>